<keyword evidence="1" id="KW-0862">Zinc</keyword>
<protein>
    <recommendedName>
        <fullName evidence="4">RING-type domain-containing protein</fullName>
    </recommendedName>
</protein>
<dbReference type="PROSITE" id="PS50089">
    <property type="entry name" value="ZF_RING_2"/>
    <property type="match status" value="1"/>
</dbReference>
<evidence type="ECO:0000256" key="3">
    <source>
        <dbReference type="SAM" id="MobiDB-lite"/>
    </source>
</evidence>
<accession>A0AAD7GQ89</accession>
<dbReference type="SUPFAM" id="SSF57850">
    <property type="entry name" value="RING/U-box"/>
    <property type="match status" value="1"/>
</dbReference>
<dbReference type="Gene3D" id="3.30.40.10">
    <property type="entry name" value="Zinc/RING finger domain, C3HC4 (zinc finger)"/>
    <property type="match status" value="1"/>
</dbReference>
<comment type="caution">
    <text evidence="5">The sequence shown here is derived from an EMBL/GenBank/DDBJ whole genome shotgun (WGS) entry which is preliminary data.</text>
</comment>
<name>A0AAD7GQ89_MYCRO</name>
<keyword evidence="6" id="KW-1185">Reference proteome</keyword>
<feature type="coiled-coil region" evidence="2">
    <location>
        <begin position="132"/>
        <end position="183"/>
    </location>
</feature>
<evidence type="ECO:0000256" key="1">
    <source>
        <dbReference type="PROSITE-ProRule" id="PRU00175"/>
    </source>
</evidence>
<reference evidence="5" key="1">
    <citation type="submission" date="2023-03" db="EMBL/GenBank/DDBJ databases">
        <title>Massive genome expansion in bonnet fungi (Mycena s.s.) driven by repeated elements and novel gene families across ecological guilds.</title>
        <authorList>
            <consortium name="Lawrence Berkeley National Laboratory"/>
            <person name="Harder C.B."/>
            <person name="Miyauchi S."/>
            <person name="Viragh M."/>
            <person name="Kuo A."/>
            <person name="Thoen E."/>
            <person name="Andreopoulos B."/>
            <person name="Lu D."/>
            <person name="Skrede I."/>
            <person name="Drula E."/>
            <person name="Henrissat B."/>
            <person name="Morin E."/>
            <person name="Kohler A."/>
            <person name="Barry K."/>
            <person name="LaButti K."/>
            <person name="Morin E."/>
            <person name="Salamov A."/>
            <person name="Lipzen A."/>
            <person name="Mereny Z."/>
            <person name="Hegedus B."/>
            <person name="Baldrian P."/>
            <person name="Stursova M."/>
            <person name="Weitz H."/>
            <person name="Taylor A."/>
            <person name="Grigoriev I.V."/>
            <person name="Nagy L.G."/>
            <person name="Martin F."/>
            <person name="Kauserud H."/>
        </authorList>
    </citation>
    <scope>NUCLEOTIDE SEQUENCE</scope>
    <source>
        <strain evidence="5">CBHHK067</strain>
    </source>
</reference>
<keyword evidence="1" id="KW-0479">Metal-binding</keyword>
<dbReference type="EMBL" id="JARKIE010000019">
    <property type="protein sequence ID" value="KAJ7700824.1"/>
    <property type="molecule type" value="Genomic_DNA"/>
</dbReference>
<keyword evidence="2" id="KW-0175">Coiled coil</keyword>
<keyword evidence="1" id="KW-0863">Zinc-finger</keyword>
<feature type="domain" description="RING-type" evidence="4">
    <location>
        <begin position="7"/>
        <end position="47"/>
    </location>
</feature>
<dbReference type="Proteomes" id="UP001221757">
    <property type="component" value="Unassembled WGS sequence"/>
</dbReference>
<feature type="region of interest" description="Disordered" evidence="3">
    <location>
        <begin position="244"/>
        <end position="272"/>
    </location>
</feature>
<sequence>MSAKVRCDVCFESYTLDMFRFLPSCGHGLCIVCSEKTVSKPKCVICRHPKGSQESIQIFLTFGESSPADKAHAVVDNLARIGTDSMPISVQKAGRKIRHAMRDIEPGDDVARELLDAAKNLDERIYPLFLELDLANDKILALTTEIEVLRQQLRAAEAREDEIKRLRRSVAKANNDYKAALSVAEKTKDVALKERAESARLGHAVQRQLSELSAKDEQITVLRAKLTRRENRVSLLEKKLKVVSRAAKHPKTENDPDESLQIDHSAEVRVHR</sequence>
<dbReference type="InterPro" id="IPR001841">
    <property type="entry name" value="Znf_RING"/>
</dbReference>
<dbReference type="InterPro" id="IPR013083">
    <property type="entry name" value="Znf_RING/FYVE/PHD"/>
</dbReference>
<evidence type="ECO:0000259" key="4">
    <source>
        <dbReference type="PROSITE" id="PS50089"/>
    </source>
</evidence>
<evidence type="ECO:0000256" key="2">
    <source>
        <dbReference type="SAM" id="Coils"/>
    </source>
</evidence>
<evidence type="ECO:0000313" key="6">
    <source>
        <dbReference type="Proteomes" id="UP001221757"/>
    </source>
</evidence>
<dbReference type="GO" id="GO:0008270">
    <property type="term" value="F:zinc ion binding"/>
    <property type="evidence" value="ECO:0007669"/>
    <property type="project" value="UniProtKB-KW"/>
</dbReference>
<organism evidence="5 6">
    <name type="scientific">Mycena rosella</name>
    <name type="common">Pink bonnet</name>
    <name type="synonym">Agaricus rosellus</name>
    <dbReference type="NCBI Taxonomy" id="1033263"/>
    <lineage>
        <taxon>Eukaryota</taxon>
        <taxon>Fungi</taxon>
        <taxon>Dikarya</taxon>
        <taxon>Basidiomycota</taxon>
        <taxon>Agaricomycotina</taxon>
        <taxon>Agaricomycetes</taxon>
        <taxon>Agaricomycetidae</taxon>
        <taxon>Agaricales</taxon>
        <taxon>Marasmiineae</taxon>
        <taxon>Mycenaceae</taxon>
        <taxon>Mycena</taxon>
    </lineage>
</organism>
<dbReference type="AlphaFoldDB" id="A0AAD7GQ89"/>
<gene>
    <name evidence="5" type="ORF">B0H17DRAFT_212645</name>
</gene>
<evidence type="ECO:0000313" key="5">
    <source>
        <dbReference type="EMBL" id="KAJ7700824.1"/>
    </source>
</evidence>
<proteinExistence type="predicted"/>